<proteinExistence type="predicted"/>
<protein>
    <submittedName>
        <fullName evidence="1">Uncharacterized protein</fullName>
    </submittedName>
</protein>
<keyword evidence="2" id="KW-1185">Reference proteome</keyword>
<name>A0ABD0XF00_UMBPY</name>
<dbReference type="Proteomes" id="UP001557470">
    <property type="component" value="Unassembled WGS sequence"/>
</dbReference>
<accession>A0ABD0XF00</accession>
<dbReference type="AlphaFoldDB" id="A0ABD0XF00"/>
<evidence type="ECO:0000313" key="1">
    <source>
        <dbReference type="EMBL" id="KAL1006287.1"/>
    </source>
</evidence>
<comment type="caution">
    <text evidence="1">The sequence shown here is derived from an EMBL/GenBank/DDBJ whole genome shotgun (WGS) entry which is preliminary data.</text>
</comment>
<dbReference type="EMBL" id="JAGEUA010000002">
    <property type="protein sequence ID" value="KAL1006287.1"/>
    <property type="molecule type" value="Genomic_DNA"/>
</dbReference>
<gene>
    <name evidence="1" type="ORF">UPYG_G00070270</name>
</gene>
<evidence type="ECO:0000313" key="2">
    <source>
        <dbReference type="Proteomes" id="UP001557470"/>
    </source>
</evidence>
<sequence>MIVQCVSDAMATGAVASPAFKNLNGNVRSGRGRRSLGISCVTPERNRREGPATLHGPSSALPDHNTLFWVATVCDVSEGDVKNITT</sequence>
<organism evidence="1 2">
    <name type="scientific">Umbra pygmaea</name>
    <name type="common">Eastern mudminnow</name>
    <dbReference type="NCBI Taxonomy" id="75934"/>
    <lineage>
        <taxon>Eukaryota</taxon>
        <taxon>Metazoa</taxon>
        <taxon>Chordata</taxon>
        <taxon>Craniata</taxon>
        <taxon>Vertebrata</taxon>
        <taxon>Euteleostomi</taxon>
        <taxon>Actinopterygii</taxon>
        <taxon>Neopterygii</taxon>
        <taxon>Teleostei</taxon>
        <taxon>Protacanthopterygii</taxon>
        <taxon>Esociformes</taxon>
        <taxon>Umbridae</taxon>
        <taxon>Umbra</taxon>
    </lineage>
</organism>
<reference evidence="1 2" key="1">
    <citation type="submission" date="2024-06" db="EMBL/GenBank/DDBJ databases">
        <authorList>
            <person name="Pan Q."/>
            <person name="Wen M."/>
            <person name="Jouanno E."/>
            <person name="Zahm M."/>
            <person name="Klopp C."/>
            <person name="Cabau C."/>
            <person name="Louis A."/>
            <person name="Berthelot C."/>
            <person name="Parey E."/>
            <person name="Roest Crollius H."/>
            <person name="Montfort J."/>
            <person name="Robinson-Rechavi M."/>
            <person name="Bouchez O."/>
            <person name="Lampietro C."/>
            <person name="Lopez Roques C."/>
            <person name="Donnadieu C."/>
            <person name="Postlethwait J."/>
            <person name="Bobe J."/>
            <person name="Verreycken H."/>
            <person name="Guiguen Y."/>
        </authorList>
    </citation>
    <scope>NUCLEOTIDE SEQUENCE [LARGE SCALE GENOMIC DNA]</scope>
    <source>
        <strain evidence="1">Up_M1</strain>
        <tissue evidence="1">Testis</tissue>
    </source>
</reference>